<organism evidence="2 4">
    <name type="scientific">Prevotella intermedia</name>
    <dbReference type="NCBI Taxonomy" id="28131"/>
    <lineage>
        <taxon>Bacteria</taxon>
        <taxon>Pseudomonadati</taxon>
        <taxon>Bacteroidota</taxon>
        <taxon>Bacteroidia</taxon>
        <taxon>Bacteroidales</taxon>
        <taxon>Prevotellaceae</taxon>
        <taxon>Prevotella</taxon>
    </lineage>
</organism>
<dbReference type="AlphaFoldDB" id="A0A0S3UKI4"/>
<sequence length="114" mass="12891">MIRSRMASAIVGSPTMSYQLGDGYCEVMIVDFLSCLSSIISSRMGRSLAGAGKRMCQNEPNPESQIKDFRVFSSFRESWEMQPMVFFILPNVGKTVFRRFLVFPRGGKPIFADF</sequence>
<reference evidence="2 4" key="1">
    <citation type="journal article" date="2016" name="DNA Res.">
        <title>The complete genome sequencing of Prevotella intermedia strain OMA14 and a subsequent fine-scale, intra-species genomic comparison reveal an unusual amplification of conjugative and mobile transposons and identify a novel Prevotella-lineage-specific repeat.</title>
        <authorList>
            <person name="Naito M."/>
            <person name="Ogura Y."/>
            <person name="Itoh T."/>
            <person name="Shoji M."/>
            <person name="Okamoto M."/>
            <person name="Hayashi T."/>
            <person name="Nakayama K."/>
        </authorList>
    </citation>
    <scope>NUCLEOTIDE SEQUENCE [LARGE SCALE GENOMIC DNA]</scope>
    <source>
        <strain evidence="2 4">OMA14</strain>
    </source>
</reference>
<name>A0A0S3UKI4_PREIN</name>
<dbReference type="EMBL" id="AP014597">
    <property type="protein sequence ID" value="BAU17411.1"/>
    <property type="molecule type" value="Genomic_DNA"/>
</dbReference>
<evidence type="ECO:0000313" key="1">
    <source>
        <dbReference type="EMBL" id="BAU17411.1"/>
    </source>
</evidence>
<dbReference type="Proteomes" id="UP000217431">
    <property type="component" value="Chromosome I"/>
</dbReference>
<accession>A0A0S3UKI4</accession>
<evidence type="ECO:0000313" key="3">
    <source>
        <dbReference type="EMBL" id="BAU18068.1"/>
    </source>
</evidence>
<proteinExistence type="predicted"/>
<protein>
    <submittedName>
        <fullName evidence="2">Uncharacterized protein</fullName>
    </submittedName>
</protein>
<dbReference type="EMBL" id="AP014597">
    <property type="protein sequence ID" value="BAU18028.1"/>
    <property type="molecule type" value="Genomic_DNA"/>
</dbReference>
<evidence type="ECO:0000313" key="2">
    <source>
        <dbReference type="EMBL" id="BAU18028.1"/>
    </source>
</evidence>
<gene>
    <name evidence="1" type="ORF">PIOMA14_I_0903</name>
    <name evidence="2" type="ORF">PIOMA14_I_1520</name>
    <name evidence="3" type="ORF">PIOMA14_I_1560</name>
</gene>
<evidence type="ECO:0000313" key="4">
    <source>
        <dbReference type="Proteomes" id="UP000217431"/>
    </source>
</evidence>
<dbReference type="EMBL" id="AP014597">
    <property type="protein sequence ID" value="BAU18068.1"/>
    <property type="molecule type" value="Genomic_DNA"/>
</dbReference>